<reference evidence="2" key="1">
    <citation type="journal article" date="2014" name="Int. J. Syst. Evol. Microbiol.">
        <title>Complete genome sequence of Corynebacterium casei LMG S-19264T (=DSM 44701T), isolated from a smear-ripened cheese.</title>
        <authorList>
            <consortium name="US DOE Joint Genome Institute (JGI-PGF)"/>
            <person name="Walter F."/>
            <person name="Albersmeier A."/>
            <person name="Kalinowski J."/>
            <person name="Ruckert C."/>
        </authorList>
    </citation>
    <scope>NUCLEOTIDE SEQUENCE</scope>
    <source>
        <strain evidence="2">KCTC 12988</strain>
    </source>
</reference>
<evidence type="ECO:0000313" key="2">
    <source>
        <dbReference type="EMBL" id="GHC55123.1"/>
    </source>
</evidence>
<evidence type="ECO:0000313" key="3">
    <source>
        <dbReference type="Proteomes" id="UP000644507"/>
    </source>
</evidence>
<accession>A0A918TMP3</accession>
<sequence length="227" mass="25655">MKYIIENCPIDWEPAPVRNLIQKAQMEGHHPSRLLLGHCEAGALRRYLGDNFEGAIPNNFTDTYYLGLKVQEEDAEHLLAIDGEKVRVQPQDDLPPLENNLSPRWHDNDPIGEEEVSSELELGIEWDTAAIRNLITTKSAVGRTPAFLFLGHHEAGLLRAHLGAAFGCEAVRSLKNLYYMGLEIIEVDTQNFLRTAGMKRVKAFQDALGRQPKWKDIKSSSAWHFQV</sequence>
<name>A0A918TMP3_9BACT</name>
<organism evidence="2 3">
    <name type="scientific">Roseibacillus persicicus</name>
    <dbReference type="NCBI Taxonomy" id="454148"/>
    <lineage>
        <taxon>Bacteria</taxon>
        <taxon>Pseudomonadati</taxon>
        <taxon>Verrucomicrobiota</taxon>
        <taxon>Verrucomicrobiia</taxon>
        <taxon>Verrucomicrobiales</taxon>
        <taxon>Verrucomicrobiaceae</taxon>
        <taxon>Roseibacillus</taxon>
    </lineage>
</organism>
<protein>
    <submittedName>
        <fullName evidence="2">Uncharacterized protein</fullName>
    </submittedName>
</protein>
<feature type="region of interest" description="Disordered" evidence="1">
    <location>
        <begin position="90"/>
        <end position="110"/>
    </location>
</feature>
<keyword evidence="3" id="KW-1185">Reference proteome</keyword>
<dbReference type="AlphaFoldDB" id="A0A918TMP3"/>
<gene>
    <name evidence="2" type="ORF">GCM10007100_22050</name>
</gene>
<proteinExistence type="predicted"/>
<dbReference type="RefSeq" id="WP_189570015.1">
    <property type="nucleotide sequence ID" value="NZ_BMXI01000009.1"/>
</dbReference>
<reference evidence="2" key="2">
    <citation type="submission" date="2020-09" db="EMBL/GenBank/DDBJ databases">
        <authorList>
            <person name="Sun Q."/>
            <person name="Kim S."/>
        </authorList>
    </citation>
    <scope>NUCLEOTIDE SEQUENCE</scope>
    <source>
        <strain evidence="2">KCTC 12988</strain>
    </source>
</reference>
<evidence type="ECO:0000256" key="1">
    <source>
        <dbReference type="SAM" id="MobiDB-lite"/>
    </source>
</evidence>
<dbReference type="EMBL" id="BMXI01000009">
    <property type="protein sequence ID" value="GHC55123.1"/>
    <property type="molecule type" value="Genomic_DNA"/>
</dbReference>
<dbReference type="Proteomes" id="UP000644507">
    <property type="component" value="Unassembled WGS sequence"/>
</dbReference>
<comment type="caution">
    <text evidence="2">The sequence shown here is derived from an EMBL/GenBank/DDBJ whole genome shotgun (WGS) entry which is preliminary data.</text>
</comment>